<evidence type="ECO:0000313" key="3">
    <source>
        <dbReference type="Proteomes" id="UP001562425"/>
    </source>
</evidence>
<protein>
    <submittedName>
        <fullName evidence="2">Uncharacterized protein</fullName>
    </submittedName>
</protein>
<organism evidence="2 3">
    <name type="scientific">Culex pipiens pipiens</name>
    <name type="common">Northern house mosquito</name>
    <dbReference type="NCBI Taxonomy" id="38569"/>
    <lineage>
        <taxon>Eukaryota</taxon>
        <taxon>Metazoa</taxon>
        <taxon>Ecdysozoa</taxon>
        <taxon>Arthropoda</taxon>
        <taxon>Hexapoda</taxon>
        <taxon>Insecta</taxon>
        <taxon>Pterygota</taxon>
        <taxon>Neoptera</taxon>
        <taxon>Endopterygota</taxon>
        <taxon>Diptera</taxon>
        <taxon>Nematocera</taxon>
        <taxon>Culicoidea</taxon>
        <taxon>Culicidae</taxon>
        <taxon>Culicinae</taxon>
        <taxon>Culicini</taxon>
        <taxon>Culex</taxon>
        <taxon>Culex</taxon>
    </lineage>
</organism>
<reference evidence="2 3" key="1">
    <citation type="submission" date="2024-05" db="EMBL/GenBank/DDBJ databases">
        <title>Culex pipiens pipiens assembly and annotation.</title>
        <authorList>
            <person name="Alout H."/>
            <person name="Durand T."/>
        </authorList>
    </citation>
    <scope>NUCLEOTIDE SEQUENCE [LARGE SCALE GENOMIC DNA]</scope>
    <source>
        <strain evidence="2">HA-2024</strain>
        <tissue evidence="2">Whole body</tissue>
    </source>
</reference>
<feature type="non-terminal residue" evidence="2">
    <location>
        <position position="1"/>
    </location>
</feature>
<dbReference type="AlphaFoldDB" id="A0ABD1DNU3"/>
<evidence type="ECO:0000313" key="2">
    <source>
        <dbReference type="EMBL" id="KAL1401442.1"/>
    </source>
</evidence>
<accession>A0ABD1DNU3</accession>
<evidence type="ECO:0000256" key="1">
    <source>
        <dbReference type="SAM" id="MobiDB-lite"/>
    </source>
</evidence>
<comment type="caution">
    <text evidence="2">The sequence shown here is derived from an EMBL/GenBank/DDBJ whole genome shotgun (WGS) entry which is preliminary data.</text>
</comment>
<sequence>RQIKIYAEKIPFFALNSGGGWKSPEIVSGGGRRPGRWAAKTPEAGHGQIVDRKML</sequence>
<dbReference type="Proteomes" id="UP001562425">
    <property type="component" value="Unassembled WGS sequence"/>
</dbReference>
<keyword evidence="3" id="KW-1185">Reference proteome</keyword>
<dbReference type="EMBL" id="JBEHCU010004822">
    <property type="protein sequence ID" value="KAL1401442.1"/>
    <property type="molecule type" value="Genomic_DNA"/>
</dbReference>
<name>A0ABD1DNU3_CULPP</name>
<gene>
    <name evidence="2" type="ORF">pipiens_006590</name>
</gene>
<feature type="region of interest" description="Disordered" evidence="1">
    <location>
        <begin position="29"/>
        <end position="55"/>
    </location>
</feature>
<proteinExistence type="predicted"/>